<protein>
    <submittedName>
        <fullName evidence="1">Uncharacterized protein</fullName>
    </submittedName>
</protein>
<dbReference type="InParanoid" id="G3HPU2"/>
<sequence length="77" mass="8621">MIKLSVYKGGGSLVYPAADIGLSDYFSYALNPLNLRNHGLHLVKALSRHQVGEDTDWEQPRAVVKLCISNLYKFSKI</sequence>
<proteinExistence type="predicted"/>
<name>G3HPU2_CRIGR</name>
<dbReference type="EMBL" id="JH000589">
    <property type="protein sequence ID" value="EGW03526.1"/>
    <property type="molecule type" value="Genomic_DNA"/>
</dbReference>
<evidence type="ECO:0000313" key="1">
    <source>
        <dbReference type="EMBL" id="EGW03526.1"/>
    </source>
</evidence>
<dbReference type="AlphaFoldDB" id="G3HPU2"/>
<accession>G3HPU2</accession>
<organism evidence="1 2">
    <name type="scientific">Cricetulus griseus</name>
    <name type="common">Chinese hamster</name>
    <name type="synonym">Cricetulus barabensis griseus</name>
    <dbReference type="NCBI Taxonomy" id="10029"/>
    <lineage>
        <taxon>Eukaryota</taxon>
        <taxon>Metazoa</taxon>
        <taxon>Chordata</taxon>
        <taxon>Craniata</taxon>
        <taxon>Vertebrata</taxon>
        <taxon>Euteleostomi</taxon>
        <taxon>Mammalia</taxon>
        <taxon>Eutheria</taxon>
        <taxon>Euarchontoglires</taxon>
        <taxon>Glires</taxon>
        <taxon>Rodentia</taxon>
        <taxon>Myomorpha</taxon>
        <taxon>Muroidea</taxon>
        <taxon>Cricetidae</taxon>
        <taxon>Cricetinae</taxon>
        <taxon>Cricetulus</taxon>
    </lineage>
</organism>
<dbReference type="Proteomes" id="UP000001075">
    <property type="component" value="Unassembled WGS sequence"/>
</dbReference>
<gene>
    <name evidence="1" type="ORF">I79_012812</name>
</gene>
<reference evidence="2" key="1">
    <citation type="journal article" date="2011" name="Nat. Biotechnol.">
        <title>The genomic sequence of the Chinese hamster ovary (CHO)-K1 cell line.</title>
        <authorList>
            <person name="Xu X."/>
            <person name="Nagarajan H."/>
            <person name="Lewis N.E."/>
            <person name="Pan S."/>
            <person name="Cai Z."/>
            <person name="Liu X."/>
            <person name="Chen W."/>
            <person name="Xie M."/>
            <person name="Wang W."/>
            <person name="Hammond S."/>
            <person name="Andersen M.R."/>
            <person name="Neff N."/>
            <person name="Passarelli B."/>
            <person name="Koh W."/>
            <person name="Fan H.C."/>
            <person name="Wang J."/>
            <person name="Gui Y."/>
            <person name="Lee K.H."/>
            <person name="Betenbaugh M.J."/>
            <person name="Quake S.R."/>
            <person name="Famili I."/>
            <person name="Palsson B.O."/>
            <person name="Wang J."/>
        </authorList>
    </citation>
    <scope>NUCLEOTIDE SEQUENCE [LARGE SCALE GENOMIC DNA]</scope>
    <source>
        <strain evidence="2">CHO K1 cell line</strain>
    </source>
</reference>
<evidence type="ECO:0000313" key="2">
    <source>
        <dbReference type="Proteomes" id="UP000001075"/>
    </source>
</evidence>